<dbReference type="InterPro" id="IPR012902">
    <property type="entry name" value="N_methyl_site"/>
</dbReference>
<protein>
    <submittedName>
        <fullName evidence="2">Type II secretion system protein</fullName>
    </submittedName>
</protein>
<proteinExistence type="predicted"/>
<feature type="transmembrane region" description="Helical" evidence="1">
    <location>
        <begin position="6"/>
        <end position="29"/>
    </location>
</feature>
<keyword evidence="1" id="KW-1133">Transmembrane helix</keyword>
<gene>
    <name evidence="2" type="ORF">QJU78_09040</name>
</gene>
<evidence type="ECO:0000256" key="1">
    <source>
        <dbReference type="SAM" id="Phobius"/>
    </source>
</evidence>
<name>A0AAW8CJJ8_9PAST</name>
<keyword evidence="1" id="KW-0812">Transmembrane</keyword>
<dbReference type="EMBL" id="JASAYJ010000022">
    <property type="protein sequence ID" value="MDP8187902.1"/>
    <property type="molecule type" value="Genomic_DNA"/>
</dbReference>
<dbReference type="SUPFAM" id="SSF54523">
    <property type="entry name" value="Pili subunits"/>
    <property type="match status" value="1"/>
</dbReference>
<dbReference type="Proteomes" id="UP001230466">
    <property type="component" value="Unassembled WGS sequence"/>
</dbReference>
<evidence type="ECO:0000313" key="2">
    <source>
        <dbReference type="EMBL" id="MDP8187902.1"/>
    </source>
</evidence>
<keyword evidence="1" id="KW-0472">Membrane</keyword>
<dbReference type="AlphaFoldDB" id="A0AAW8CJJ8"/>
<evidence type="ECO:0000313" key="3">
    <source>
        <dbReference type="Proteomes" id="UP001230466"/>
    </source>
</evidence>
<organism evidence="2 3">
    <name type="scientific">Pasteurella atlantica</name>
    <dbReference type="NCBI Taxonomy" id="2827233"/>
    <lineage>
        <taxon>Bacteria</taxon>
        <taxon>Pseudomonadati</taxon>
        <taxon>Pseudomonadota</taxon>
        <taxon>Gammaproteobacteria</taxon>
        <taxon>Pasteurellales</taxon>
        <taxon>Pasteurellaceae</taxon>
        <taxon>Pasteurella</taxon>
    </lineage>
</organism>
<dbReference type="RefSeq" id="WP_211599136.1">
    <property type="nucleotide sequence ID" value="NZ_JAGRQI010000023.1"/>
</dbReference>
<reference evidence="2" key="1">
    <citation type="journal article" date="2023" name="Front. Microbiol.">
        <title>Phylogeography and host specificity of Pasteurellaceae pathogenic to sea-farmed fish in the north-east Atlantic.</title>
        <authorList>
            <person name="Gulla S."/>
            <person name="Colquhoun D.J."/>
            <person name="Olsen A.B."/>
            <person name="Spilsberg B."/>
            <person name="Lagesen K."/>
            <person name="Aakesson C.P."/>
            <person name="Strom S."/>
            <person name="Manji F."/>
            <person name="Birkbeck T.H."/>
            <person name="Nilsen H.K."/>
        </authorList>
    </citation>
    <scope>NUCLEOTIDE SEQUENCE</scope>
    <source>
        <strain evidence="2">VIB1234</strain>
    </source>
</reference>
<comment type="caution">
    <text evidence="2">The sequence shown here is derived from an EMBL/GenBank/DDBJ whole genome shotgun (WGS) entry which is preliminary data.</text>
</comment>
<sequence length="179" mass="20851">MLNISLFKAFTLIETLITLTILVIALYFLSPSIFKLQDKMKLESELTQLKSFVYQVQTKARYHKKRYSLLISQDLNRQKWCVIAIKKKSRRKVRCDCLNLSSCAKFKEYLLYNNSYPETQIKSSLLYPKSFINIDGVAATSESKCLNIAINQQSEILQFHQYGVINVIAKNKTSKCRFR</sequence>
<accession>A0AAW8CJJ8</accession>
<dbReference type="InterPro" id="IPR045584">
    <property type="entry name" value="Pilin-like"/>
</dbReference>
<dbReference type="NCBIfam" id="TIGR02532">
    <property type="entry name" value="IV_pilin_GFxxxE"/>
    <property type="match status" value="1"/>
</dbReference>